<dbReference type="PROSITE" id="PS51682">
    <property type="entry name" value="SAM_OMT_I"/>
    <property type="match status" value="1"/>
</dbReference>
<name>A0A5B8Y151_9DELT</name>
<dbReference type="GO" id="GO:0032259">
    <property type="term" value="P:methylation"/>
    <property type="evidence" value="ECO:0007669"/>
    <property type="project" value="UniProtKB-KW"/>
</dbReference>
<proteinExistence type="predicted"/>
<protein>
    <submittedName>
        <fullName evidence="4">Methyltransferase domain-containing protein</fullName>
    </submittedName>
</protein>
<dbReference type="InterPro" id="IPR029063">
    <property type="entry name" value="SAM-dependent_MTases_sf"/>
</dbReference>
<evidence type="ECO:0000256" key="2">
    <source>
        <dbReference type="ARBA" id="ARBA00022679"/>
    </source>
</evidence>
<organism evidence="4 5">
    <name type="scientific">Microvenator marinus</name>
    <dbReference type="NCBI Taxonomy" id="2600177"/>
    <lineage>
        <taxon>Bacteria</taxon>
        <taxon>Deltaproteobacteria</taxon>
        <taxon>Bradymonadales</taxon>
        <taxon>Microvenatoraceae</taxon>
        <taxon>Microvenator</taxon>
    </lineage>
</organism>
<keyword evidence="5" id="KW-1185">Reference proteome</keyword>
<dbReference type="Proteomes" id="UP000321595">
    <property type="component" value="Chromosome"/>
</dbReference>
<reference evidence="4 5" key="1">
    <citation type="submission" date="2019-08" db="EMBL/GenBank/DDBJ databases">
        <authorList>
            <person name="Liang Q."/>
        </authorList>
    </citation>
    <scope>NUCLEOTIDE SEQUENCE [LARGE SCALE GENOMIC DNA]</scope>
    <source>
        <strain evidence="4 5">V1718</strain>
    </source>
</reference>
<dbReference type="RefSeq" id="WP_146962622.1">
    <property type="nucleotide sequence ID" value="NZ_CP042467.1"/>
</dbReference>
<dbReference type="EMBL" id="CP042467">
    <property type="protein sequence ID" value="QED29389.1"/>
    <property type="molecule type" value="Genomic_DNA"/>
</dbReference>
<keyword evidence="1 4" id="KW-0489">Methyltransferase</keyword>
<dbReference type="CDD" id="cd02440">
    <property type="entry name" value="AdoMet_MTases"/>
    <property type="match status" value="1"/>
</dbReference>
<dbReference type="Gene3D" id="3.40.50.150">
    <property type="entry name" value="Vaccinia Virus protein VP39"/>
    <property type="match status" value="1"/>
</dbReference>
<dbReference type="AlphaFoldDB" id="A0A5B8Y151"/>
<sequence>MSAKTIGLSEELHAYLVSVGLRETDVQRELRKVTAEHPKSNMQISPEQGAFMQSLIRLSGAKRCLEIGTFTGYSALSMAQALPAEGQVVCCDISEEFVAVGRPFWKKAGVDSMIHVHIGPALDTLNSLEGPFDLAFIDADKENYRAYYEACLELVRPGGLILIDNTLWSGQVAHPEYDDPETTAIRELNAFIHSDPRVFPTLVPIGDGLTLAVKSPGI</sequence>
<dbReference type="KEGG" id="bbae:FRD01_19555"/>
<dbReference type="PANTHER" id="PTHR10509:SF14">
    <property type="entry name" value="CAFFEOYL-COA O-METHYLTRANSFERASE 3-RELATED"/>
    <property type="match status" value="1"/>
</dbReference>
<dbReference type="InterPro" id="IPR050362">
    <property type="entry name" value="Cation-dep_OMT"/>
</dbReference>
<dbReference type="PANTHER" id="PTHR10509">
    <property type="entry name" value="O-METHYLTRANSFERASE-RELATED"/>
    <property type="match status" value="1"/>
</dbReference>
<dbReference type="SUPFAM" id="SSF53335">
    <property type="entry name" value="S-adenosyl-L-methionine-dependent methyltransferases"/>
    <property type="match status" value="1"/>
</dbReference>
<dbReference type="GO" id="GO:0008757">
    <property type="term" value="F:S-adenosylmethionine-dependent methyltransferase activity"/>
    <property type="evidence" value="ECO:0007669"/>
    <property type="project" value="TreeGrafter"/>
</dbReference>
<evidence type="ECO:0000256" key="1">
    <source>
        <dbReference type="ARBA" id="ARBA00022603"/>
    </source>
</evidence>
<evidence type="ECO:0000313" key="4">
    <source>
        <dbReference type="EMBL" id="QED29389.1"/>
    </source>
</evidence>
<evidence type="ECO:0000256" key="3">
    <source>
        <dbReference type="ARBA" id="ARBA00022691"/>
    </source>
</evidence>
<accession>A0A5B8Y151</accession>
<keyword evidence="2 4" id="KW-0808">Transferase</keyword>
<dbReference type="Pfam" id="PF01596">
    <property type="entry name" value="Methyltransf_3"/>
    <property type="match status" value="1"/>
</dbReference>
<dbReference type="GO" id="GO:0008171">
    <property type="term" value="F:O-methyltransferase activity"/>
    <property type="evidence" value="ECO:0007669"/>
    <property type="project" value="InterPro"/>
</dbReference>
<keyword evidence="3" id="KW-0949">S-adenosyl-L-methionine</keyword>
<evidence type="ECO:0000313" key="5">
    <source>
        <dbReference type="Proteomes" id="UP000321595"/>
    </source>
</evidence>
<dbReference type="OrthoDB" id="9811000at2"/>
<dbReference type="InterPro" id="IPR002935">
    <property type="entry name" value="SAM_O-MeTrfase"/>
</dbReference>
<gene>
    <name evidence="4" type="ORF">FRD01_19555</name>
</gene>